<dbReference type="Proteomes" id="UP000316598">
    <property type="component" value="Unassembled WGS sequence"/>
</dbReference>
<sequence>MISKNANSNNDENSTGEFALIVTIDGPAGAGKSSIARQVAQSIGFDFLDTGAMYRAVTLGAIREQIEWDDLAGLIAFTKKSRINFDCDRVFLNDVDVTEEIRSPTVTSAIRYLADVAEVREELSNQQRIFAENRNLVTDGRDQGTEVFPNATCKIFLTASPDERARRRQAQLQRIGRFMPLDEILAAQRKRDAEDKARPMGALRPADDAIVVDSDGMTTDEVLRKVLQIIQQVMQSQSAAQQ</sequence>
<dbReference type="EMBL" id="SJPI01000002">
    <property type="protein sequence ID" value="TWT51373.1"/>
    <property type="molecule type" value="Genomic_DNA"/>
</dbReference>
<dbReference type="GO" id="GO:0036431">
    <property type="term" value="F:dCMP kinase activity"/>
    <property type="evidence" value="ECO:0007669"/>
    <property type="project" value="InterPro"/>
</dbReference>
<keyword evidence="5 8" id="KW-0067">ATP-binding</keyword>
<dbReference type="InterPro" id="IPR003136">
    <property type="entry name" value="Cytidylate_kin"/>
</dbReference>
<accession>A0A5C5WMZ4</accession>
<evidence type="ECO:0000256" key="2">
    <source>
        <dbReference type="ARBA" id="ARBA00022679"/>
    </source>
</evidence>
<evidence type="ECO:0000256" key="3">
    <source>
        <dbReference type="ARBA" id="ARBA00022741"/>
    </source>
</evidence>
<reference evidence="10 11" key="1">
    <citation type="submission" date="2019-02" db="EMBL/GenBank/DDBJ databases">
        <title>Deep-cultivation of Planctomycetes and their phenomic and genomic characterization uncovers novel biology.</title>
        <authorList>
            <person name="Wiegand S."/>
            <person name="Jogler M."/>
            <person name="Boedeker C."/>
            <person name="Pinto D."/>
            <person name="Vollmers J."/>
            <person name="Rivas-Marin E."/>
            <person name="Kohn T."/>
            <person name="Peeters S.H."/>
            <person name="Heuer A."/>
            <person name="Rast P."/>
            <person name="Oberbeckmann S."/>
            <person name="Bunk B."/>
            <person name="Jeske O."/>
            <person name="Meyerdierks A."/>
            <person name="Storesund J.E."/>
            <person name="Kallscheuer N."/>
            <person name="Luecker S."/>
            <person name="Lage O.M."/>
            <person name="Pohl T."/>
            <person name="Merkel B.J."/>
            <person name="Hornburger P."/>
            <person name="Mueller R.-W."/>
            <person name="Bruemmer F."/>
            <person name="Labrenz M."/>
            <person name="Spormann A.M."/>
            <person name="Op Den Camp H."/>
            <person name="Overmann J."/>
            <person name="Amann R."/>
            <person name="Jetten M.S.M."/>
            <person name="Mascher T."/>
            <person name="Medema M.H."/>
            <person name="Devos D.P."/>
            <person name="Kaster A.-K."/>
            <person name="Ovreas L."/>
            <person name="Rohde M."/>
            <person name="Galperin M.Y."/>
            <person name="Jogler C."/>
        </authorList>
    </citation>
    <scope>NUCLEOTIDE SEQUENCE [LARGE SCALE GENOMIC DNA]</scope>
    <source>
        <strain evidence="10 11">Pla22</strain>
    </source>
</reference>
<keyword evidence="11" id="KW-1185">Reference proteome</keyword>
<gene>
    <name evidence="8 10" type="primary">cmk</name>
    <name evidence="10" type="ORF">Pla22_41500</name>
</gene>
<dbReference type="GO" id="GO:0005829">
    <property type="term" value="C:cytosol"/>
    <property type="evidence" value="ECO:0007669"/>
    <property type="project" value="TreeGrafter"/>
</dbReference>
<dbReference type="InterPro" id="IPR011994">
    <property type="entry name" value="Cytidylate_kinase_dom"/>
</dbReference>
<dbReference type="CDD" id="cd02020">
    <property type="entry name" value="CMPK"/>
    <property type="match status" value="1"/>
</dbReference>
<evidence type="ECO:0000256" key="5">
    <source>
        <dbReference type="ARBA" id="ARBA00022840"/>
    </source>
</evidence>
<dbReference type="GO" id="GO:0005524">
    <property type="term" value="F:ATP binding"/>
    <property type="evidence" value="ECO:0007669"/>
    <property type="project" value="UniProtKB-UniRule"/>
</dbReference>
<name>A0A5C5WMZ4_9BACT</name>
<dbReference type="Gene3D" id="3.40.50.300">
    <property type="entry name" value="P-loop containing nucleotide triphosphate hydrolases"/>
    <property type="match status" value="1"/>
</dbReference>
<evidence type="ECO:0000313" key="11">
    <source>
        <dbReference type="Proteomes" id="UP000316598"/>
    </source>
</evidence>
<keyword evidence="4 8" id="KW-0418">Kinase</keyword>
<comment type="caution">
    <text evidence="10">The sequence shown here is derived from an EMBL/GenBank/DDBJ whole genome shotgun (WGS) entry which is preliminary data.</text>
</comment>
<proteinExistence type="inferred from homology"/>
<comment type="subcellular location">
    <subcellularLocation>
        <location evidence="8">Cytoplasm</location>
    </subcellularLocation>
</comment>
<dbReference type="RefSeq" id="WP_390620286.1">
    <property type="nucleotide sequence ID" value="NZ_SJPI01000002.1"/>
</dbReference>
<dbReference type="HAMAP" id="MF_00238">
    <property type="entry name" value="Cytidyl_kinase_type1"/>
    <property type="match status" value="1"/>
</dbReference>
<dbReference type="InterPro" id="IPR027417">
    <property type="entry name" value="P-loop_NTPase"/>
</dbReference>
<feature type="binding site" evidence="8">
    <location>
        <begin position="26"/>
        <end position="34"/>
    </location>
    <ligand>
        <name>ATP</name>
        <dbReference type="ChEBI" id="CHEBI:30616"/>
    </ligand>
</feature>
<dbReference type="GO" id="GO:0036430">
    <property type="term" value="F:CMP kinase activity"/>
    <property type="evidence" value="ECO:0007669"/>
    <property type="project" value="RHEA"/>
</dbReference>
<dbReference type="PANTHER" id="PTHR21299:SF2">
    <property type="entry name" value="CYTIDYLATE KINASE"/>
    <property type="match status" value="1"/>
</dbReference>
<keyword evidence="8" id="KW-0963">Cytoplasm</keyword>
<feature type="domain" description="Cytidylate kinase" evidence="9">
    <location>
        <begin position="22"/>
        <end position="232"/>
    </location>
</feature>
<evidence type="ECO:0000256" key="1">
    <source>
        <dbReference type="ARBA" id="ARBA00009427"/>
    </source>
</evidence>
<dbReference type="AlphaFoldDB" id="A0A5C5WMZ4"/>
<evidence type="ECO:0000313" key="10">
    <source>
        <dbReference type="EMBL" id="TWT51373.1"/>
    </source>
</evidence>
<evidence type="ECO:0000259" key="9">
    <source>
        <dbReference type="Pfam" id="PF02224"/>
    </source>
</evidence>
<dbReference type="EC" id="2.7.4.25" evidence="8"/>
<dbReference type="NCBIfam" id="TIGR00017">
    <property type="entry name" value="cmk"/>
    <property type="match status" value="1"/>
</dbReference>
<dbReference type="GO" id="GO:0006220">
    <property type="term" value="P:pyrimidine nucleotide metabolic process"/>
    <property type="evidence" value="ECO:0007669"/>
    <property type="project" value="UniProtKB-UniRule"/>
</dbReference>
<comment type="catalytic activity">
    <reaction evidence="7 8">
        <text>CMP + ATP = CDP + ADP</text>
        <dbReference type="Rhea" id="RHEA:11600"/>
        <dbReference type="ChEBI" id="CHEBI:30616"/>
        <dbReference type="ChEBI" id="CHEBI:58069"/>
        <dbReference type="ChEBI" id="CHEBI:60377"/>
        <dbReference type="ChEBI" id="CHEBI:456216"/>
        <dbReference type="EC" id="2.7.4.25"/>
    </reaction>
</comment>
<dbReference type="GO" id="GO:0015949">
    <property type="term" value="P:nucleobase-containing small molecule interconversion"/>
    <property type="evidence" value="ECO:0007669"/>
    <property type="project" value="TreeGrafter"/>
</dbReference>
<keyword evidence="3 8" id="KW-0547">Nucleotide-binding</keyword>
<evidence type="ECO:0000256" key="8">
    <source>
        <dbReference type="HAMAP-Rule" id="MF_00238"/>
    </source>
</evidence>
<comment type="catalytic activity">
    <reaction evidence="6 8">
        <text>dCMP + ATP = dCDP + ADP</text>
        <dbReference type="Rhea" id="RHEA:25094"/>
        <dbReference type="ChEBI" id="CHEBI:30616"/>
        <dbReference type="ChEBI" id="CHEBI:57566"/>
        <dbReference type="ChEBI" id="CHEBI:58593"/>
        <dbReference type="ChEBI" id="CHEBI:456216"/>
        <dbReference type="EC" id="2.7.4.25"/>
    </reaction>
</comment>
<protein>
    <recommendedName>
        <fullName evidence="8">Cytidylate kinase</fullName>
        <shortName evidence="8">CK</shortName>
        <ecNumber evidence="8">2.7.4.25</ecNumber>
    </recommendedName>
    <alternativeName>
        <fullName evidence="8">Cytidine monophosphate kinase</fullName>
        <shortName evidence="8">CMP kinase</shortName>
    </alternativeName>
</protein>
<evidence type="ECO:0000256" key="4">
    <source>
        <dbReference type="ARBA" id="ARBA00022777"/>
    </source>
</evidence>
<dbReference type="Pfam" id="PF02224">
    <property type="entry name" value="Cytidylate_kin"/>
    <property type="match status" value="1"/>
</dbReference>
<evidence type="ECO:0000256" key="6">
    <source>
        <dbReference type="ARBA" id="ARBA00047615"/>
    </source>
</evidence>
<dbReference type="SUPFAM" id="SSF52540">
    <property type="entry name" value="P-loop containing nucleoside triphosphate hydrolases"/>
    <property type="match status" value="1"/>
</dbReference>
<comment type="similarity">
    <text evidence="1 8">Belongs to the cytidylate kinase family. Type 1 subfamily.</text>
</comment>
<keyword evidence="2 8" id="KW-0808">Transferase</keyword>
<dbReference type="PANTHER" id="PTHR21299">
    <property type="entry name" value="CYTIDYLATE KINASE/PANTOATE-BETA-ALANINE LIGASE"/>
    <property type="match status" value="1"/>
</dbReference>
<evidence type="ECO:0000256" key="7">
    <source>
        <dbReference type="ARBA" id="ARBA00048478"/>
    </source>
</evidence>
<organism evidence="10 11">
    <name type="scientific">Rubripirellula amarantea</name>
    <dbReference type="NCBI Taxonomy" id="2527999"/>
    <lineage>
        <taxon>Bacteria</taxon>
        <taxon>Pseudomonadati</taxon>
        <taxon>Planctomycetota</taxon>
        <taxon>Planctomycetia</taxon>
        <taxon>Pirellulales</taxon>
        <taxon>Pirellulaceae</taxon>
        <taxon>Rubripirellula</taxon>
    </lineage>
</organism>